<dbReference type="InterPro" id="IPR036866">
    <property type="entry name" value="RibonucZ/Hydroxyglut_hydro"/>
</dbReference>
<protein>
    <submittedName>
        <fullName evidence="3">MBL fold hydrolase</fullName>
    </submittedName>
</protein>
<keyword evidence="3" id="KW-0378">Hydrolase</keyword>
<feature type="domain" description="Rhodanese" evidence="2">
    <location>
        <begin position="278"/>
        <end position="307"/>
    </location>
</feature>
<dbReference type="InterPro" id="IPR051682">
    <property type="entry name" value="Mito_Persulfide_Diox"/>
</dbReference>
<dbReference type="InterPro" id="IPR001279">
    <property type="entry name" value="Metallo-B-lactamas"/>
</dbReference>
<dbReference type="SUPFAM" id="SSF56281">
    <property type="entry name" value="Metallo-hydrolase/oxidoreductase"/>
    <property type="match status" value="1"/>
</dbReference>
<dbReference type="EMBL" id="BNJK01000001">
    <property type="protein sequence ID" value="GHO93130.1"/>
    <property type="molecule type" value="Genomic_DNA"/>
</dbReference>
<gene>
    <name evidence="3" type="ORF">KSF_031780</name>
</gene>
<sequence>MILRTLYDESLAQASYLIGCSATGEALVIDPNRHIDQYIQLAQSKDLRITAVTETHIHADFVSGARELAQNTGAQLYLSDMGPVEWKYTYAEEAGAILLHDGDIFKVGNILLQALHTPGHTPEHVSFLLTDTATADEPMGLFTGDFLFVGDVGRPDLLERAAGLTGTMEVGARMLFHSLQKIRHLPDYLQIWPGHGAGSACGRTLGAVSQSTLGYERRWNWAFSIKNEDEFVKEVLAGQPEPPFYFAEMKRINKVGPALIGTLTLPLQETLDQVKVRLMEGVRIVDTRHADEYAVGHIPGTINIPLNGSFITWAGWLLPYDRPFLLIADAAEVAQAQRSLSLIGLEHIAGYLPIDAINKWEASGNSLERIQTMDVATLRQRLQQEHIQLLDVRGASEYAAGHIEGSKNIPLGYLERHLQEILTDRTIAVHCQAGTRSAIAVSILAAHGFKQSIDILKGFAAWQKAGNPVEKNTL</sequence>
<dbReference type="PANTHER" id="PTHR43084:SF1">
    <property type="entry name" value="PERSULFIDE DIOXYGENASE ETHE1, MITOCHONDRIAL"/>
    <property type="match status" value="1"/>
</dbReference>
<dbReference type="InterPro" id="IPR036873">
    <property type="entry name" value="Rhodanese-like_dom_sf"/>
</dbReference>
<proteinExistence type="predicted"/>
<dbReference type="CDD" id="cd00158">
    <property type="entry name" value="RHOD"/>
    <property type="match status" value="2"/>
</dbReference>
<dbReference type="Proteomes" id="UP000597444">
    <property type="component" value="Unassembled WGS sequence"/>
</dbReference>
<dbReference type="SMART" id="SM00450">
    <property type="entry name" value="RHOD"/>
    <property type="match status" value="2"/>
</dbReference>
<dbReference type="Pfam" id="PF00581">
    <property type="entry name" value="Rhodanese"/>
    <property type="match status" value="2"/>
</dbReference>
<dbReference type="PROSITE" id="PS50206">
    <property type="entry name" value="RHODANESE_3"/>
    <property type="match status" value="2"/>
</dbReference>
<dbReference type="SMART" id="SM00849">
    <property type="entry name" value="Lactamase_B"/>
    <property type="match status" value="1"/>
</dbReference>
<keyword evidence="1" id="KW-0479">Metal-binding</keyword>
<evidence type="ECO:0000313" key="4">
    <source>
        <dbReference type="Proteomes" id="UP000597444"/>
    </source>
</evidence>
<keyword evidence="4" id="KW-1185">Reference proteome</keyword>
<reference evidence="3" key="1">
    <citation type="submission" date="2020-10" db="EMBL/GenBank/DDBJ databases">
        <title>Taxonomic study of unclassified bacteria belonging to the class Ktedonobacteria.</title>
        <authorList>
            <person name="Yabe S."/>
            <person name="Wang C.M."/>
            <person name="Zheng Y."/>
            <person name="Sakai Y."/>
            <person name="Cavaletti L."/>
            <person name="Monciardini P."/>
            <person name="Donadio S."/>
        </authorList>
    </citation>
    <scope>NUCLEOTIDE SEQUENCE</scope>
    <source>
        <strain evidence="3">ID150040</strain>
    </source>
</reference>
<organism evidence="3 4">
    <name type="scientific">Reticulibacter mediterranei</name>
    <dbReference type="NCBI Taxonomy" id="2778369"/>
    <lineage>
        <taxon>Bacteria</taxon>
        <taxon>Bacillati</taxon>
        <taxon>Chloroflexota</taxon>
        <taxon>Ktedonobacteria</taxon>
        <taxon>Ktedonobacterales</taxon>
        <taxon>Reticulibacteraceae</taxon>
        <taxon>Reticulibacter</taxon>
    </lineage>
</organism>
<evidence type="ECO:0000259" key="2">
    <source>
        <dbReference type="PROSITE" id="PS50206"/>
    </source>
</evidence>
<dbReference type="AlphaFoldDB" id="A0A8J3N2E8"/>
<dbReference type="InterPro" id="IPR044528">
    <property type="entry name" value="POD-like_MBL-fold"/>
</dbReference>
<comment type="caution">
    <text evidence="3">The sequence shown here is derived from an EMBL/GenBank/DDBJ whole genome shotgun (WGS) entry which is preliminary data.</text>
</comment>
<evidence type="ECO:0000313" key="3">
    <source>
        <dbReference type="EMBL" id="GHO93130.1"/>
    </source>
</evidence>
<name>A0A8J3N2E8_9CHLR</name>
<dbReference type="FunFam" id="3.60.15.10:FF:000030">
    <property type="entry name" value="Metallo-beta-lactamase family protein"/>
    <property type="match status" value="1"/>
</dbReference>
<dbReference type="PANTHER" id="PTHR43084">
    <property type="entry name" value="PERSULFIDE DIOXYGENASE ETHE1"/>
    <property type="match status" value="1"/>
</dbReference>
<dbReference type="SUPFAM" id="SSF52821">
    <property type="entry name" value="Rhodanese/Cell cycle control phosphatase"/>
    <property type="match status" value="2"/>
</dbReference>
<dbReference type="Pfam" id="PF00753">
    <property type="entry name" value="Lactamase_B"/>
    <property type="match status" value="1"/>
</dbReference>
<dbReference type="CDD" id="cd07724">
    <property type="entry name" value="POD-like_MBL-fold"/>
    <property type="match status" value="1"/>
</dbReference>
<dbReference type="InterPro" id="IPR001763">
    <property type="entry name" value="Rhodanese-like_dom"/>
</dbReference>
<dbReference type="GO" id="GO:0016787">
    <property type="term" value="F:hydrolase activity"/>
    <property type="evidence" value="ECO:0007669"/>
    <property type="project" value="UniProtKB-KW"/>
</dbReference>
<dbReference type="Gene3D" id="3.40.250.10">
    <property type="entry name" value="Rhodanese-like domain"/>
    <property type="match status" value="2"/>
</dbReference>
<accession>A0A8J3N2E8</accession>
<dbReference type="RefSeq" id="WP_220203931.1">
    <property type="nucleotide sequence ID" value="NZ_BNJK01000001.1"/>
</dbReference>
<evidence type="ECO:0000256" key="1">
    <source>
        <dbReference type="ARBA" id="ARBA00022723"/>
    </source>
</evidence>
<dbReference type="GO" id="GO:0006749">
    <property type="term" value="P:glutathione metabolic process"/>
    <property type="evidence" value="ECO:0007669"/>
    <property type="project" value="InterPro"/>
</dbReference>
<dbReference type="GO" id="GO:0050313">
    <property type="term" value="F:sulfur dioxygenase activity"/>
    <property type="evidence" value="ECO:0007669"/>
    <property type="project" value="InterPro"/>
</dbReference>
<dbReference type="Gene3D" id="3.60.15.10">
    <property type="entry name" value="Ribonuclease Z/Hydroxyacylglutathione hydrolase-like"/>
    <property type="match status" value="1"/>
</dbReference>
<dbReference type="GO" id="GO:0070813">
    <property type="term" value="P:hydrogen sulfide metabolic process"/>
    <property type="evidence" value="ECO:0007669"/>
    <property type="project" value="TreeGrafter"/>
</dbReference>
<feature type="domain" description="Rhodanese" evidence="2">
    <location>
        <begin position="383"/>
        <end position="471"/>
    </location>
</feature>
<dbReference type="GO" id="GO:0046872">
    <property type="term" value="F:metal ion binding"/>
    <property type="evidence" value="ECO:0007669"/>
    <property type="project" value="UniProtKB-KW"/>
</dbReference>